<protein>
    <submittedName>
        <fullName evidence="1">Uncharacterized protein</fullName>
    </submittedName>
</protein>
<proteinExistence type="predicted"/>
<comment type="caution">
    <text evidence="1">The sequence shown here is derived from an EMBL/GenBank/DDBJ whole genome shotgun (WGS) entry which is preliminary data.</text>
</comment>
<dbReference type="EMBL" id="PDLN01000007">
    <property type="protein sequence ID" value="RDW80820.1"/>
    <property type="molecule type" value="Genomic_DNA"/>
</dbReference>
<organism evidence="1 2">
    <name type="scientific">Coleophoma crateriformis</name>
    <dbReference type="NCBI Taxonomy" id="565419"/>
    <lineage>
        <taxon>Eukaryota</taxon>
        <taxon>Fungi</taxon>
        <taxon>Dikarya</taxon>
        <taxon>Ascomycota</taxon>
        <taxon>Pezizomycotina</taxon>
        <taxon>Leotiomycetes</taxon>
        <taxon>Helotiales</taxon>
        <taxon>Dermateaceae</taxon>
        <taxon>Coleophoma</taxon>
    </lineage>
</organism>
<keyword evidence="2" id="KW-1185">Reference proteome</keyword>
<evidence type="ECO:0000313" key="1">
    <source>
        <dbReference type="EMBL" id="RDW80820.1"/>
    </source>
</evidence>
<dbReference type="Proteomes" id="UP000256328">
    <property type="component" value="Unassembled WGS sequence"/>
</dbReference>
<name>A0A3D8S3S3_9HELO</name>
<dbReference type="OrthoDB" id="10017101at2759"/>
<evidence type="ECO:0000313" key="2">
    <source>
        <dbReference type="Proteomes" id="UP000256328"/>
    </source>
</evidence>
<dbReference type="AlphaFoldDB" id="A0A3D8S3S3"/>
<sequence>MALMLVQDPSFAVDGKHGIFHSPFLRSTALYGVPAECFRMCKSGRSYSISTRLYEAWNAEVQHAISTLPNALAWLKTSDELIIAWVTGAWHIPWYCKDMLTAAGFVGIKVELLSVHMPMHHAKDSVDIYEAFIEMVTDEYWTAREQKARCRPLIREAALRTCNAEYGKESHSRRRESISWSQAGSHDETNKLVV</sequence>
<reference evidence="1 2" key="1">
    <citation type="journal article" date="2018" name="IMA Fungus">
        <title>IMA Genome-F 9: Draft genome sequence of Annulohypoxylon stygium, Aspergillus mulundensis, Berkeleyomyces basicola (syn. Thielaviopsis basicola), Ceratocystis smalleyi, two Cercospora beticola strains, Coleophoma cylindrospora, Fusarium fracticaudum, Phialophora cf. hyalina, and Morchella septimelata.</title>
        <authorList>
            <person name="Wingfield B.D."/>
            <person name="Bills G.F."/>
            <person name="Dong Y."/>
            <person name="Huang W."/>
            <person name="Nel W.J."/>
            <person name="Swalarsk-Parry B.S."/>
            <person name="Vaghefi N."/>
            <person name="Wilken P.M."/>
            <person name="An Z."/>
            <person name="de Beer Z.W."/>
            <person name="De Vos L."/>
            <person name="Chen L."/>
            <person name="Duong T.A."/>
            <person name="Gao Y."/>
            <person name="Hammerbacher A."/>
            <person name="Kikkert J.R."/>
            <person name="Li Y."/>
            <person name="Li H."/>
            <person name="Li K."/>
            <person name="Li Q."/>
            <person name="Liu X."/>
            <person name="Ma X."/>
            <person name="Naidoo K."/>
            <person name="Pethybridge S.J."/>
            <person name="Sun J."/>
            <person name="Steenkamp E.T."/>
            <person name="van der Nest M.A."/>
            <person name="van Wyk S."/>
            <person name="Wingfield M.J."/>
            <person name="Xiong C."/>
            <person name="Yue Q."/>
            <person name="Zhang X."/>
        </authorList>
    </citation>
    <scope>NUCLEOTIDE SEQUENCE [LARGE SCALE GENOMIC DNA]</scope>
    <source>
        <strain evidence="1 2">BP5796</strain>
    </source>
</reference>
<accession>A0A3D8S3S3</accession>
<gene>
    <name evidence="1" type="ORF">BP5796_05518</name>
</gene>